<dbReference type="Gene3D" id="3.30.565.10">
    <property type="entry name" value="Histidine kinase-like ATPase, C-terminal domain"/>
    <property type="match status" value="1"/>
</dbReference>
<reference evidence="10" key="1">
    <citation type="submission" date="2018-12" db="EMBL/GenBank/DDBJ databases">
        <title>Tengunoibacter tsumagoiensis gen. nov., sp. nov., Dictyobacter kobayashii sp. nov., D. alpinus sp. nov., and D. joshuensis sp. nov. and description of Dictyobacteraceae fam. nov. within the order Ktedonobacterales isolated from Tengu-no-mugimeshi.</title>
        <authorList>
            <person name="Wang C.M."/>
            <person name="Zheng Y."/>
            <person name="Sakai Y."/>
            <person name="Toyoda A."/>
            <person name="Minakuchi Y."/>
            <person name="Abe K."/>
            <person name="Yokota A."/>
            <person name="Yabe S."/>
        </authorList>
    </citation>
    <scope>NUCLEOTIDE SEQUENCE [LARGE SCALE GENOMIC DNA]</scope>
    <source>
        <strain evidence="10">Uno11</strain>
    </source>
</reference>
<organism evidence="9 10">
    <name type="scientific">Dictyobacter kobayashii</name>
    <dbReference type="NCBI Taxonomy" id="2014872"/>
    <lineage>
        <taxon>Bacteria</taxon>
        <taxon>Bacillati</taxon>
        <taxon>Chloroflexota</taxon>
        <taxon>Ktedonobacteria</taxon>
        <taxon>Ktedonobacterales</taxon>
        <taxon>Dictyobacteraceae</taxon>
        <taxon>Dictyobacter</taxon>
    </lineage>
</organism>
<keyword evidence="3" id="KW-0597">Phosphoprotein</keyword>
<proteinExistence type="predicted"/>
<dbReference type="PROSITE" id="PS50109">
    <property type="entry name" value="HIS_KIN"/>
    <property type="match status" value="1"/>
</dbReference>
<feature type="region of interest" description="Disordered" evidence="7">
    <location>
        <begin position="189"/>
        <end position="212"/>
    </location>
</feature>
<evidence type="ECO:0000256" key="4">
    <source>
        <dbReference type="ARBA" id="ARBA00022679"/>
    </source>
</evidence>
<dbReference type="GO" id="GO:0004673">
    <property type="term" value="F:protein histidine kinase activity"/>
    <property type="evidence" value="ECO:0007669"/>
    <property type="project" value="UniProtKB-EC"/>
</dbReference>
<keyword evidence="5" id="KW-0418">Kinase</keyword>
<dbReference type="EMBL" id="BIFS01000001">
    <property type="protein sequence ID" value="GCE19711.1"/>
    <property type="molecule type" value="Genomic_DNA"/>
</dbReference>
<comment type="caution">
    <text evidence="9">The sequence shown here is derived from an EMBL/GenBank/DDBJ whole genome shotgun (WGS) entry which is preliminary data.</text>
</comment>
<dbReference type="EC" id="2.7.13.3" evidence="2"/>
<protein>
    <recommendedName>
        <fullName evidence="2">histidine kinase</fullName>
        <ecNumber evidence="2">2.7.13.3</ecNumber>
    </recommendedName>
</protein>
<dbReference type="InterPro" id="IPR036890">
    <property type="entry name" value="HATPase_C_sf"/>
</dbReference>
<evidence type="ECO:0000256" key="6">
    <source>
        <dbReference type="ARBA" id="ARBA00023012"/>
    </source>
</evidence>
<evidence type="ECO:0000256" key="3">
    <source>
        <dbReference type="ARBA" id="ARBA00022553"/>
    </source>
</evidence>
<dbReference type="PRINTS" id="PR00344">
    <property type="entry name" value="BCTRLSENSOR"/>
</dbReference>
<dbReference type="CDD" id="cd00075">
    <property type="entry name" value="HATPase"/>
    <property type="match status" value="1"/>
</dbReference>
<dbReference type="InterPro" id="IPR005467">
    <property type="entry name" value="His_kinase_dom"/>
</dbReference>
<name>A0A402AKR7_9CHLR</name>
<sequence>METQINTITRLVDEILNFSRMQEGKLEYAPDRIDLDKLLREVIDTIHSMQTTHTVVIYPPSSPSLIIGDRDQLERVFLNVLSNAIKYAPCSPLIEVWLTHKAETVTISVRDQGIGIPQEVQGKIFERFYRAVPLQQRAFPGFGMGLYIVSEIVKYHRGTIRVESEQGKGSTFHLTFPLASQESFPAIERRKSNGQEPADRPSTHFEQIYIDR</sequence>
<dbReference type="GO" id="GO:0000160">
    <property type="term" value="P:phosphorelay signal transduction system"/>
    <property type="evidence" value="ECO:0007669"/>
    <property type="project" value="UniProtKB-KW"/>
</dbReference>
<dbReference type="AlphaFoldDB" id="A0A402AKR7"/>
<evidence type="ECO:0000256" key="1">
    <source>
        <dbReference type="ARBA" id="ARBA00000085"/>
    </source>
</evidence>
<accession>A0A402AKR7</accession>
<evidence type="ECO:0000313" key="10">
    <source>
        <dbReference type="Proteomes" id="UP000287188"/>
    </source>
</evidence>
<evidence type="ECO:0000259" key="8">
    <source>
        <dbReference type="PROSITE" id="PS50109"/>
    </source>
</evidence>
<dbReference type="InterPro" id="IPR050736">
    <property type="entry name" value="Sensor_HK_Regulatory"/>
</dbReference>
<dbReference type="Proteomes" id="UP000287188">
    <property type="component" value="Unassembled WGS sequence"/>
</dbReference>
<dbReference type="FunFam" id="3.30.565.10:FF:000006">
    <property type="entry name" value="Sensor histidine kinase WalK"/>
    <property type="match status" value="1"/>
</dbReference>
<comment type="catalytic activity">
    <reaction evidence="1">
        <text>ATP + protein L-histidine = ADP + protein N-phospho-L-histidine.</text>
        <dbReference type="EC" id="2.7.13.3"/>
    </reaction>
</comment>
<dbReference type="RefSeq" id="WP_161977410.1">
    <property type="nucleotide sequence ID" value="NZ_BIFS01000001.1"/>
</dbReference>
<dbReference type="Pfam" id="PF02518">
    <property type="entry name" value="HATPase_c"/>
    <property type="match status" value="1"/>
</dbReference>
<keyword evidence="10" id="KW-1185">Reference proteome</keyword>
<dbReference type="SMART" id="SM00387">
    <property type="entry name" value="HATPase_c"/>
    <property type="match status" value="1"/>
</dbReference>
<keyword evidence="4" id="KW-0808">Transferase</keyword>
<evidence type="ECO:0000256" key="2">
    <source>
        <dbReference type="ARBA" id="ARBA00012438"/>
    </source>
</evidence>
<evidence type="ECO:0000313" key="9">
    <source>
        <dbReference type="EMBL" id="GCE19711.1"/>
    </source>
</evidence>
<dbReference type="PANTHER" id="PTHR43711">
    <property type="entry name" value="TWO-COMPONENT HISTIDINE KINASE"/>
    <property type="match status" value="1"/>
</dbReference>
<evidence type="ECO:0000256" key="7">
    <source>
        <dbReference type="SAM" id="MobiDB-lite"/>
    </source>
</evidence>
<dbReference type="PANTHER" id="PTHR43711:SF1">
    <property type="entry name" value="HISTIDINE KINASE 1"/>
    <property type="match status" value="1"/>
</dbReference>
<dbReference type="InterPro" id="IPR004358">
    <property type="entry name" value="Sig_transdc_His_kin-like_C"/>
</dbReference>
<feature type="domain" description="Histidine kinase" evidence="8">
    <location>
        <begin position="1"/>
        <end position="180"/>
    </location>
</feature>
<keyword evidence="6" id="KW-0902">Two-component regulatory system</keyword>
<dbReference type="InterPro" id="IPR003594">
    <property type="entry name" value="HATPase_dom"/>
</dbReference>
<dbReference type="SUPFAM" id="SSF55874">
    <property type="entry name" value="ATPase domain of HSP90 chaperone/DNA topoisomerase II/histidine kinase"/>
    <property type="match status" value="1"/>
</dbReference>
<evidence type="ECO:0000256" key="5">
    <source>
        <dbReference type="ARBA" id="ARBA00022777"/>
    </source>
</evidence>
<gene>
    <name evidence="9" type="ORF">KDK_35110</name>
</gene>